<reference evidence="1" key="1">
    <citation type="thesis" date="2021" institute="BYU ScholarsArchive" country="Provo, UT, USA">
        <title>Applications of and Algorithms for Genome Assembly and Genomic Analyses with an Emphasis on Marine Teleosts.</title>
        <authorList>
            <person name="Pickett B.D."/>
        </authorList>
    </citation>
    <scope>NUCLEOTIDE SEQUENCE</scope>
    <source>
        <strain evidence="1">HI-2016</strain>
    </source>
</reference>
<comment type="caution">
    <text evidence="1">The sequence shown here is derived from an EMBL/GenBank/DDBJ whole genome shotgun (WGS) entry which is preliminary data.</text>
</comment>
<sequence length="215" mass="23732">MSSSLSPAQKPALHSAHYRNLPYTLLITETCPTLCSLQKPALPALSPAQKHALHSAHYRNLPSLQSAHYRNLPSLQNLPYTLLITETCPTLFSIQKPALHSADWATQCCRGSRFSVNLRMPPTDQRIKAKEKLPKKMIKCSSNTAQKKTTSHLCFVDLCEGSFSSARCANSQDVALCKDHGCPHPHPLSEHPETQPVPHVACMPERVLLPSNISV</sequence>
<dbReference type="EMBL" id="JAFBMS010000063">
    <property type="protein sequence ID" value="KAG9338649.1"/>
    <property type="molecule type" value="Genomic_DNA"/>
</dbReference>
<organism evidence="1 2">
    <name type="scientific">Albula glossodonta</name>
    <name type="common">roundjaw bonefish</name>
    <dbReference type="NCBI Taxonomy" id="121402"/>
    <lineage>
        <taxon>Eukaryota</taxon>
        <taxon>Metazoa</taxon>
        <taxon>Chordata</taxon>
        <taxon>Craniata</taxon>
        <taxon>Vertebrata</taxon>
        <taxon>Euteleostomi</taxon>
        <taxon>Actinopterygii</taxon>
        <taxon>Neopterygii</taxon>
        <taxon>Teleostei</taxon>
        <taxon>Albuliformes</taxon>
        <taxon>Albulidae</taxon>
        <taxon>Albula</taxon>
    </lineage>
</organism>
<dbReference type="AlphaFoldDB" id="A0A8T2NEF1"/>
<evidence type="ECO:0000313" key="1">
    <source>
        <dbReference type="EMBL" id="KAG9338649.1"/>
    </source>
</evidence>
<accession>A0A8T2NEF1</accession>
<proteinExistence type="predicted"/>
<keyword evidence="2" id="KW-1185">Reference proteome</keyword>
<dbReference type="Proteomes" id="UP000824540">
    <property type="component" value="Unassembled WGS sequence"/>
</dbReference>
<evidence type="ECO:0000313" key="2">
    <source>
        <dbReference type="Proteomes" id="UP000824540"/>
    </source>
</evidence>
<protein>
    <submittedName>
        <fullName evidence="1">Uncharacterized protein</fullName>
    </submittedName>
</protein>
<gene>
    <name evidence="1" type="ORF">JZ751_025487</name>
</gene>
<name>A0A8T2NEF1_9TELE</name>